<evidence type="ECO:0000256" key="3">
    <source>
        <dbReference type="ARBA" id="ARBA00022801"/>
    </source>
</evidence>
<proteinExistence type="inferred from homology"/>
<dbReference type="OrthoDB" id="2017408at2759"/>
<evidence type="ECO:0000256" key="2">
    <source>
        <dbReference type="ARBA" id="ARBA00022670"/>
    </source>
</evidence>
<dbReference type="RefSeq" id="XP_013897849.1">
    <property type="nucleotide sequence ID" value="XM_014042395.1"/>
</dbReference>
<sequence>MASLLLAAGAPGERRCLPHARIMVHQPAGGAQGQASDILIQAKEIERLRDLLVSLYERHTHKDTDTICKTLDRDFYMDAHQAAAWGIVDEVIDMRSDATFIKE</sequence>
<dbReference type="SUPFAM" id="SSF52096">
    <property type="entry name" value="ClpP/crotonase"/>
    <property type="match status" value="1"/>
</dbReference>
<feature type="active site" evidence="6">
    <location>
        <position position="25"/>
    </location>
</feature>
<dbReference type="AlphaFoldDB" id="A0A0D2M5U7"/>
<dbReference type="PRINTS" id="PR00127">
    <property type="entry name" value="CLPPROTEASEP"/>
</dbReference>
<evidence type="ECO:0000313" key="8">
    <source>
        <dbReference type="EMBL" id="KIY98829.1"/>
    </source>
</evidence>
<reference evidence="8 9" key="1">
    <citation type="journal article" date="2013" name="BMC Genomics">
        <title>Reconstruction of the lipid metabolism for the microalga Monoraphidium neglectum from its genome sequence reveals characteristics suitable for biofuel production.</title>
        <authorList>
            <person name="Bogen C."/>
            <person name="Al-Dilaimi A."/>
            <person name="Albersmeier A."/>
            <person name="Wichmann J."/>
            <person name="Grundmann M."/>
            <person name="Rupp O."/>
            <person name="Lauersen K.J."/>
            <person name="Blifernez-Klassen O."/>
            <person name="Kalinowski J."/>
            <person name="Goesmann A."/>
            <person name="Mussgnug J.H."/>
            <person name="Kruse O."/>
        </authorList>
    </citation>
    <scope>NUCLEOTIDE SEQUENCE [LARGE SCALE GENOMIC DNA]</scope>
    <source>
        <strain evidence="8 9">SAG 48.87</strain>
    </source>
</reference>
<evidence type="ECO:0000256" key="5">
    <source>
        <dbReference type="ARBA" id="ARBA00034021"/>
    </source>
</evidence>
<organism evidence="8 9">
    <name type="scientific">Monoraphidium neglectum</name>
    <dbReference type="NCBI Taxonomy" id="145388"/>
    <lineage>
        <taxon>Eukaryota</taxon>
        <taxon>Viridiplantae</taxon>
        <taxon>Chlorophyta</taxon>
        <taxon>core chlorophytes</taxon>
        <taxon>Chlorophyceae</taxon>
        <taxon>CS clade</taxon>
        <taxon>Sphaeropleales</taxon>
        <taxon>Selenastraceae</taxon>
        <taxon>Monoraphidium</taxon>
    </lineage>
</organism>
<dbReference type="CDD" id="cd07017">
    <property type="entry name" value="S14_ClpP_2"/>
    <property type="match status" value="1"/>
</dbReference>
<keyword evidence="4" id="KW-0720">Serine protease</keyword>
<evidence type="ECO:0000256" key="4">
    <source>
        <dbReference type="ARBA" id="ARBA00022825"/>
    </source>
</evidence>
<keyword evidence="9" id="KW-1185">Reference proteome</keyword>
<evidence type="ECO:0000256" key="1">
    <source>
        <dbReference type="ARBA" id="ARBA00007039"/>
    </source>
</evidence>
<dbReference type="GO" id="GO:0004176">
    <property type="term" value="F:ATP-dependent peptidase activity"/>
    <property type="evidence" value="ECO:0007669"/>
    <property type="project" value="InterPro"/>
</dbReference>
<dbReference type="InterPro" id="IPR033135">
    <property type="entry name" value="ClpP_His_AS"/>
</dbReference>
<evidence type="ECO:0000256" key="7">
    <source>
        <dbReference type="RuleBase" id="RU003567"/>
    </source>
</evidence>
<gene>
    <name evidence="8" type="ORF">MNEG_9134</name>
</gene>
<dbReference type="EMBL" id="KK102049">
    <property type="protein sequence ID" value="KIY98829.1"/>
    <property type="molecule type" value="Genomic_DNA"/>
</dbReference>
<dbReference type="GeneID" id="25742009"/>
<dbReference type="InterPro" id="IPR001907">
    <property type="entry name" value="ClpP"/>
</dbReference>
<protein>
    <recommendedName>
        <fullName evidence="7">ATP-dependent Clp protease proteolytic subunit</fullName>
    </recommendedName>
</protein>
<comment type="catalytic activity">
    <reaction evidence="5 6">
        <text>Hydrolysis of proteins to small peptides in the presence of ATP and magnesium. alpha-casein is the usual test substrate. In the absence of ATP, only oligopeptides shorter than five residues are hydrolyzed (such as succinyl-Leu-Tyr-|-NHMec, and Leu-Tyr-Leu-|-Tyr-Trp, in which cleavage of the -Tyr-|-Leu- and -Tyr-|-Trp bonds also occurs).</text>
        <dbReference type="EC" id="3.4.21.92"/>
    </reaction>
</comment>
<dbReference type="GO" id="GO:0004252">
    <property type="term" value="F:serine-type endopeptidase activity"/>
    <property type="evidence" value="ECO:0007669"/>
    <property type="project" value="UniProtKB-EC"/>
</dbReference>
<dbReference type="GO" id="GO:0009536">
    <property type="term" value="C:plastid"/>
    <property type="evidence" value="ECO:0007669"/>
    <property type="project" value="UniProtKB-ARBA"/>
</dbReference>
<dbReference type="Pfam" id="PF00574">
    <property type="entry name" value="CLP_protease"/>
    <property type="match status" value="1"/>
</dbReference>
<dbReference type="PROSITE" id="PS00382">
    <property type="entry name" value="CLP_PROTEASE_HIS"/>
    <property type="match status" value="1"/>
</dbReference>
<accession>A0A0D2M5U7</accession>
<dbReference type="GO" id="GO:0009368">
    <property type="term" value="C:endopeptidase Clp complex"/>
    <property type="evidence" value="ECO:0007669"/>
    <property type="project" value="TreeGrafter"/>
</dbReference>
<dbReference type="GO" id="GO:0006515">
    <property type="term" value="P:protein quality control for misfolded or incompletely synthesized proteins"/>
    <property type="evidence" value="ECO:0007669"/>
    <property type="project" value="TreeGrafter"/>
</dbReference>
<keyword evidence="2 8" id="KW-0645">Protease</keyword>
<dbReference type="InterPro" id="IPR029045">
    <property type="entry name" value="ClpP/crotonase-like_dom_sf"/>
</dbReference>
<dbReference type="PANTHER" id="PTHR10381:SF11">
    <property type="entry name" value="ATP-DEPENDENT CLP PROTEASE PROTEOLYTIC SUBUNIT, MITOCHONDRIAL"/>
    <property type="match status" value="1"/>
</dbReference>
<dbReference type="Proteomes" id="UP000054498">
    <property type="component" value="Unassembled WGS sequence"/>
</dbReference>
<dbReference type="Gene3D" id="3.90.226.10">
    <property type="entry name" value="2-enoyl-CoA Hydratase, Chain A, domain 1"/>
    <property type="match status" value="1"/>
</dbReference>
<dbReference type="PANTHER" id="PTHR10381">
    <property type="entry name" value="ATP-DEPENDENT CLP PROTEASE PROTEOLYTIC SUBUNIT"/>
    <property type="match status" value="1"/>
</dbReference>
<name>A0A0D2M5U7_9CHLO</name>
<evidence type="ECO:0000313" key="9">
    <source>
        <dbReference type="Proteomes" id="UP000054498"/>
    </source>
</evidence>
<dbReference type="KEGG" id="mng:MNEG_9134"/>
<dbReference type="STRING" id="145388.A0A0D2M5U7"/>
<evidence type="ECO:0000256" key="6">
    <source>
        <dbReference type="PROSITE-ProRule" id="PRU10086"/>
    </source>
</evidence>
<keyword evidence="3 8" id="KW-0378">Hydrolase</keyword>
<dbReference type="GO" id="GO:0051117">
    <property type="term" value="F:ATPase binding"/>
    <property type="evidence" value="ECO:0007669"/>
    <property type="project" value="TreeGrafter"/>
</dbReference>
<dbReference type="InterPro" id="IPR023562">
    <property type="entry name" value="ClpP/TepA"/>
</dbReference>
<comment type="similarity">
    <text evidence="1 7">Belongs to the peptidase S14 family.</text>
</comment>